<proteinExistence type="predicted"/>
<evidence type="ECO:0000256" key="3">
    <source>
        <dbReference type="SAM" id="MobiDB-lite"/>
    </source>
</evidence>
<evidence type="ECO:0000256" key="2">
    <source>
        <dbReference type="ARBA" id="ARBA00022884"/>
    </source>
</evidence>
<keyword evidence="6" id="KW-1185">Reference proteome</keyword>
<dbReference type="Pfam" id="PF00806">
    <property type="entry name" value="PUF"/>
    <property type="match status" value="1"/>
</dbReference>
<gene>
    <name evidence="5" type="primary">puf6</name>
    <name evidence="5" type="ORF">GGH94_005091</name>
</gene>
<feature type="region of interest" description="Disordered" evidence="3">
    <location>
        <begin position="1"/>
        <end position="94"/>
    </location>
</feature>
<feature type="domain" description="CPL" evidence="4">
    <location>
        <begin position="392"/>
        <end position="518"/>
    </location>
</feature>
<feature type="compositionally biased region" description="Basic and acidic residues" evidence="3">
    <location>
        <begin position="7"/>
        <end position="44"/>
    </location>
</feature>
<dbReference type="InterPro" id="IPR011989">
    <property type="entry name" value="ARM-like"/>
</dbReference>
<protein>
    <submittedName>
        <fullName evidence="5">Pumilio y domain member 6</fullName>
    </submittedName>
</protein>
<dbReference type="InterPro" id="IPR001313">
    <property type="entry name" value="Pumilio_RNA-bd_rpt"/>
</dbReference>
<sequence length="607" mass="64198">MGPVRAKGSDSKKSFGKKSFDKKPSGKKPSDKKPSDKKPSDKKASGKVTKAAKPYAKAAPAKAAPAKAEPVGSRAQQQKQQRTSRQQQGAGGDVKIEARKLWEQLRRGDLDGDTRRTHMAAMMGLIGGRIKEITLKHDMSRVVQTCIKYGSGEQRAVIAGELEGAELELARSMYGRHILLRLLKHCPAARARIIAALSGHVRRLVRHKDAAAVVDECYSVYANAAQRWALAAEFYGGECAVMGTHVTSVDAILDQAPQRRAGVVAALKLAAAPLLEKGTVQHGVVHRVLLDLVRLADGADRRAAIEALHGLAVEMVHTRDGAHCAMLCLLHGSPKDRKALVRSFRPFVRKMACDEHAHAVLIGALDCVDDTVFVAKTLLADLCALAGELLPDTHGRRVLLYALAGRSPHYVGADALAVLRAGDAVRAATSKKDPATRRRELAAAAGPALAAWAAGHAAAAVFEPLPSQAVAETLVRAPCDKRAAWDAVLALVSRDIAPGHVLLHPVANRVVSTCILAGHAPVRAAAADAAPPYEDNPPYAADVLDALAESGQLLAAAQAGAFPVRALLEVPATADRARGLLAPHLSAIRAKAEEGNATVEAIVSLLK</sequence>
<dbReference type="AlphaFoldDB" id="A0A9W8M3G6"/>
<dbReference type="InterPro" id="IPR012959">
    <property type="entry name" value="CPL_dom"/>
</dbReference>
<evidence type="ECO:0000313" key="6">
    <source>
        <dbReference type="Proteomes" id="UP001140074"/>
    </source>
</evidence>
<dbReference type="GO" id="GO:0006417">
    <property type="term" value="P:regulation of translation"/>
    <property type="evidence" value="ECO:0007669"/>
    <property type="project" value="TreeGrafter"/>
</dbReference>
<dbReference type="SMART" id="SM00025">
    <property type="entry name" value="Pumilio"/>
    <property type="match status" value="4"/>
</dbReference>
<dbReference type="GO" id="GO:0005730">
    <property type="term" value="C:nucleolus"/>
    <property type="evidence" value="ECO:0007669"/>
    <property type="project" value="TreeGrafter"/>
</dbReference>
<dbReference type="GO" id="GO:0003729">
    <property type="term" value="F:mRNA binding"/>
    <property type="evidence" value="ECO:0007669"/>
    <property type="project" value="TreeGrafter"/>
</dbReference>
<dbReference type="PANTHER" id="PTHR13389:SF0">
    <property type="entry name" value="PUMILIO HOMOLOG 3"/>
    <property type="match status" value="1"/>
</dbReference>
<evidence type="ECO:0000313" key="5">
    <source>
        <dbReference type="EMBL" id="KAJ2861140.1"/>
    </source>
</evidence>
<dbReference type="Gene3D" id="1.25.10.10">
    <property type="entry name" value="Leucine-rich Repeat Variant"/>
    <property type="match status" value="2"/>
</dbReference>
<name>A0A9W8M3G6_9FUNG</name>
<evidence type="ECO:0000259" key="4">
    <source>
        <dbReference type="Pfam" id="PF08144"/>
    </source>
</evidence>
<dbReference type="InterPro" id="IPR016024">
    <property type="entry name" value="ARM-type_fold"/>
</dbReference>
<organism evidence="5 6">
    <name type="scientific">Coemansia aciculifera</name>
    <dbReference type="NCBI Taxonomy" id="417176"/>
    <lineage>
        <taxon>Eukaryota</taxon>
        <taxon>Fungi</taxon>
        <taxon>Fungi incertae sedis</taxon>
        <taxon>Zoopagomycota</taxon>
        <taxon>Kickxellomycotina</taxon>
        <taxon>Kickxellomycetes</taxon>
        <taxon>Kickxellales</taxon>
        <taxon>Kickxellaceae</taxon>
        <taxon>Coemansia</taxon>
    </lineage>
</organism>
<dbReference type="Proteomes" id="UP001140074">
    <property type="component" value="Unassembled WGS sequence"/>
</dbReference>
<feature type="compositionally biased region" description="Low complexity" evidence="3">
    <location>
        <begin position="51"/>
        <end position="88"/>
    </location>
</feature>
<dbReference type="PANTHER" id="PTHR13389">
    <property type="entry name" value="PUMILIO HOMOLOG 3"/>
    <property type="match status" value="1"/>
</dbReference>
<reference evidence="5" key="1">
    <citation type="submission" date="2022-07" db="EMBL/GenBank/DDBJ databases">
        <title>Phylogenomic reconstructions and comparative analyses of Kickxellomycotina fungi.</title>
        <authorList>
            <person name="Reynolds N.K."/>
            <person name="Stajich J.E."/>
            <person name="Barry K."/>
            <person name="Grigoriev I.V."/>
            <person name="Crous P."/>
            <person name="Smith M.E."/>
        </authorList>
    </citation>
    <scope>NUCLEOTIDE SEQUENCE</scope>
    <source>
        <strain evidence="5">RSA 476</strain>
    </source>
</reference>
<keyword evidence="1" id="KW-0677">Repeat</keyword>
<keyword evidence="2" id="KW-0694">RNA-binding</keyword>
<dbReference type="InterPro" id="IPR040059">
    <property type="entry name" value="PUM3"/>
</dbReference>
<comment type="caution">
    <text evidence="5">The sequence shown here is derived from an EMBL/GenBank/DDBJ whole genome shotgun (WGS) entry which is preliminary data.</text>
</comment>
<dbReference type="Pfam" id="PF08144">
    <property type="entry name" value="CPL"/>
    <property type="match status" value="1"/>
</dbReference>
<dbReference type="EMBL" id="JANBUY010000244">
    <property type="protein sequence ID" value="KAJ2861140.1"/>
    <property type="molecule type" value="Genomic_DNA"/>
</dbReference>
<accession>A0A9W8M3G6</accession>
<dbReference type="SUPFAM" id="SSF48371">
    <property type="entry name" value="ARM repeat"/>
    <property type="match status" value="1"/>
</dbReference>
<evidence type="ECO:0000256" key="1">
    <source>
        <dbReference type="ARBA" id="ARBA00022737"/>
    </source>
</evidence>